<dbReference type="EMBL" id="JACHHG010000003">
    <property type="protein sequence ID" value="MBB6097434.1"/>
    <property type="molecule type" value="Genomic_DNA"/>
</dbReference>
<gene>
    <name evidence="2" type="ORF">HNR42_000851</name>
</gene>
<evidence type="ECO:0000313" key="2">
    <source>
        <dbReference type="EMBL" id="MBB6097434.1"/>
    </source>
</evidence>
<dbReference type="SUPFAM" id="SSF53474">
    <property type="entry name" value="alpha/beta-Hydrolases"/>
    <property type="match status" value="1"/>
</dbReference>
<organism evidence="2 3">
    <name type="scientific">Deinobacterium chartae</name>
    <dbReference type="NCBI Taxonomy" id="521158"/>
    <lineage>
        <taxon>Bacteria</taxon>
        <taxon>Thermotogati</taxon>
        <taxon>Deinococcota</taxon>
        <taxon>Deinococci</taxon>
        <taxon>Deinococcales</taxon>
        <taxon>Deinococcaceae</taxon>
        <taxon>Deinobacterium</taxon>
    </lineage>
</organism>
<evidence type="ECO:0000313" key="3">
    <source>
        <dbReference type="Proteomes" id="UP000569951"/>
    </source>
</evidence>
<dbReference type="RefSeq" id="WP_183984883.1">
    <property type="nucleotide sequence ID" value="NZ_JACHHG010000003.1"/>
</dbReference>
<keyword evidence="3" id="KW-1185">Reference proteome</keyword>
<feature type="signal peptide" evidence="1">
    <location>
        <begin position="1"/>
        <end position="24"/>
    </location>
</feature>
<protein>
    <recommendedName>
        <fullName evidence="4">Alpha/beta hydrolase family protein</fullName>
    </recommendedName>
</protein>
<evidence type="ECO:0008006" key="4">
    <source>
        <dbReference type="Google" id="ProtNLM"/>
    </source>
</evidence>
<name>A0A841HXQ8_9DEIO</name>
<feature type="chain" id="PRO_5032465329" description="Alpha/beta hydrolase family protein" evidence="1">
    <location>
        <begin position="25"/>
        <end position="307"/>
    </location>
</feature>
<keyword evidence="1" id="KW-0732">Signal</keyword>
<evidence type="ECO:0000256" key="1">
    <source>
        <dbReference type="SAM" id="SignalP"/>
    </source>
</evidence>
<dbReference type="Gene3D" id="3.40.50.1820">
    <property type="entry name" value="alpha/beta hydrolase"/>
    <property type="match status" value="1"/>
</dbReference>
<proteinExistence type="predicted"/>
<dbReference type="InterPro" id="IPR029058">
    <property type="entry name" value="AB_hydrolase_fold"/>
</dbReference>
<sequence>MKRLLSLGLLGALFLAACASSPVAAPEAGKLEGLALTPRPLGSPDVVVLAVSGRCGVPCSEAPEANENYLEPRGTVAALADTYRAMGLNVQTYAYSAHLTTHYSSKSGRTEQGFLQMEARLKQVVADWVTGRSNPARIVLLGHSHGTNWTHNLVRAHPAVRFDTVIDLDGICYLWEDDNSSYFARYYAQIGYNPWPTDLARSCDVETIAGDRYSAKDVAYPNVRINLEVQSKRIFSWMSRQNIAPRGEVLVPQGDSNFAYDYTDNLRLDGSRTGIYTFVSRSESHSRVSEPDSAALNWVRERVRALR</sequence>
<dbReference type="Proteomes" id="UP000569951">
    <property type="component" value="Unassembled WGS sequence"/>
</dbReference>
<dbReference type="AlphaFoldDB" id="A0A841HXQ8"/>
<comment type="caution">
    <text evidence="2">The sequence shown here is derived from an EMBL/GenBank/DDBJ whole genome shotgun (WGS) entry which is preliminary data.</text>
</comment>
<reference evidence="2 3" key="1">
    <citation type="submission" date="2020-08" db="EMBL/GenBank/DDBJ databases">
        <title>Genomic Encyclopedia of Type Strains, Phase IV (KMG-IV): sequencing the most valuable type-strain genomes for metagenomic binning, comparative biology and taxonomic classification.</title>
        <authorList>
            <person name="Goeker M."/>
        </authorList>
    </citation>
    <scope>NUCLEOTIDE SEQUENCE [LARGE SCALE GENOMIC DNA]</scope>
    <source>
        <strain evidence="2 3">DSM 21458</strain>
    </source>
</reference>
<dbReference type="PROSITE" id="PS51257">
    <property type="entry name" value="PROKAR_LIPOPROTEIN"/>
    <property type="match status" value="1"/>
</dbReference>
<accession>A0A841HXQ8</accession>